<dbReference type="AlphaFoldDB" id="A0A415GRY6"/>
<protein>
    <submittedName>
        <fullName evidence="1">LamG domain-containing protein</fullName>
    </submittedName>
</protein>
<organism evidence="1 2">
    <name type="scientific">Leyella stercorea</name>
    <dbReference type="NCBI Taxonomy" id="363265"/>
    <lineage>
        <taxon>Bacteria</taxon>
        <taxon>Pseudomonadati</taxon>
        <taxon>Bacteroidota</taxon>
        <taxon>Bacteroidia</taxon>
        <taxon>Bacteroidales</taxon>
        <taxon>Prevotellaceae</taxon>
        <taxon>Leyella</taxon>
    </lineage>
</organism>
<reference evidence="1 2" key="1">
    <citation type="submission" date="2018-08" db="EMBL/GenBank/DDBJ databases">
        <title>A genome reference for cultivated species of the human gut microbiota.</title>
        <authorList>
            <person name="Zou Y."/>
            <person name="Xue W."/>
            <person name="Luo G."/>
        </authorList>
    </citation>
    <scope>NUCLEOTIDE SEQUENCE [LARGE SCALE GENOMIC DNA]</scope>
    <source>
        <strain evidence="1 2">AF42-9</strain>
    </source>
</reference>
<comment type="caution">
    <text evidence="1">The sequence shown here is derived from an EMBL/GenBank/DDBJ whole genome shotgun (WGS) entry which is preliminary data.</text>
</comment>
<dbReference type="SUPFAM" id="SSF49899">
    <property type="entry name" value="Concanavalin A-like lectins/glucanases"/>
    <property type="match status" value="1"/>
</dbReference>
<name>A0A415GRY6_9BACT</name>
<proteinExistence type="predicted"/>
<dbReference type="Proteomes" id="UP000286598">
    <property type="component" value="Unassembled WGS sequence"/>
</dbReference>
<dbReference type="OrthoDB" id="1238027at2"/>
<evidence type="ECO:0000313" key="2">
    <source>
        <dbReference type="Proteomes" id="UP000286598"/>
    </source>
</evidence>
<dbReference type="Pfam" id="PF13385">
    <property type="entry name" value="Laminin_G_3"/>
    <property type="match status" value="1"/>
</dbReference>
<dbReference type="GO" id="GO:0004553">
    <property type="term" value="F:hydrolase activity, hydrolyzing O-glycosyl compounds"/>
    <property type="evidence" value="ECO:0007669"/>
    <property type="project" value="UniProtKB-ARBA"/>
</dbReference>
<keyword evidence="2" id="KW-1185">Reference proteome</keyword>
<dbReference type="Gene3D" id="2.60.120.200">
    <property type="match status" value="2"/>
</dbReference>
<dbReference type="EMBL" id="QRNO01000002">
    <property type="protein sequence ID" value="RHK53096.1"/>
    <property type="molecule type" value="Genomic_DNA"/>
</dbReference>
<evidence type="ECO:0000313" key="1">
    <source>
        <dbReference type="EMBL" id="RHK53096.1"/>
    </source>
</evidence>
<accession>A0A415GRY6</accession>
<gene>
    <name evidence="1" type="ORF">DW060_01150</name>
</gene>
<dbReference type="InterPro" id="IPR013320">
    <property type="entry name" value="ConA-like_dom_sf"/>
</dbReference>
<dbReference type="GO" id="GO:0005975">
    <property type="term" value="P:carbohydrate metabolic process"/>
    <property type="evidence" value="ECO:0007669"/>
    <property type="project" value="UniProtKB-ARBA"/>
</dbReference>
<sequence length="395" mass="44309">MVDKNLKLYLPFDDPDGNKAYDFSTSRADAILSDGATFTRNSKKGKALSLNGGECLTAQTIPFSGNFTLSAYVMTTQSRIGWVVNLLGVENYREQWIDVVPKQWYFIAFVRNSDTLSVYLDGERVSIVSLGGGNPQGLSLCTDELLTTTATIDEVKVYDVALTEADIMKAQANNDVEYYIDGVNFKDYGVSVSKSDGIIGRLAQKEALQVDYDNYHGIVRDRKRKRYKERTITLDCFLEASGRSAFVEWCSRFMALFDGDGTHRLTIEYDGKAKPLVYEVGLYDDTDITKTWGTYNTDLMVGTFKLKLIEDEPVKRVLRHISANDNSKASIKVTSSKLLNIYWGDGTHTYNVAGNDTVVEHTYALAGEYDIIIAGVIEDIEKFETNDIVIWELLK</sequence>